<organism evidence="2 3">
    <name type="scientific">Cyclobacterium amurskyense</name>
    <dbReference type="NCBI Taxonomy" id="320787"/>
    <lineage>
        <taxon>Bacteria</taxon>
        <taxon>Pseudomonadati</taxon>
        <taxon>Bacteroidota</taxon>
        <taxon>Cytophagia</taxon>
        <taxon>Cytophagales</taxon>
        <taxon>Cyclobacteriaceae</taxon>
        <taxon>Cyclobacterium</taxon>
    </lineage>
</organism>
<dbReference type="AlphaFoldDB" id="A0A0H4PIJ2"/>
<evidence type="ECO:0008006" key="4">
    <source>
        <dbReference type="Google" id="ProtNLM"/>
    </source>
</evidence>
<name>A0A0H4PIJ2_9BACT</name>
<proteinExistence type="predicted"/>
<feature type="transmembrane region" description="Helical" evidence="1">
    <location>
        <begin position="36"/>
        <end position="58"/>
    </location>
</feature>
<keyword evidence="1" id="KW-0812">Transmembrane</keyword>
<protein>
    <recommendedName>
        <fullName evidence="4">Inner membrane protein</fullName>
    </recommendedName>
</protein>
<keyword evidence="3" id="KW-1185">Reference proteome</keyword>
<gene>
    <name evidence="2" type="ORF">CA2015_3490</name>
</gene>
<keyword evidence="1" id="KW-1133">Transmembrane helix</keyword>
<dbReference type="EMBL" id="CP012040">
    <property type="protein sequence ID" value="AKP52875.1"/>
    <property type="molecule type" value="Genomic_DNA"/>
</dbReference>
<sequence>MINLFGFSALGIALFALSNKNIIKLRTWHFISSSMYIIYGFAINAIPVVVGAILYCFIHAYHIYNSKNIQ</sequence>
<dbReference type="STRING" id="320787.CA2015_3490"/>
<reference evidence="2 3" key="1">
    <citation type="submission" date="2015-07" db="EMBL/GenBank/DDBJ databases">
        <authorList>
            <person name="Kim K.M."/>
        </authorList>
    </citation>
    <scope>NUCLEOTIDE SEQUENCE [LARGE SCALE GENOMIC DNA]</scope>
    <source>
        <strain evidence="2 3">KCTC 12363</strain>
    </source>
</reference>
<keyword evidence="1" id="KW-0472">Membrane</keyword>
<evidence type="ECO:0000313" key="2">
    <source>
        <dbReference type="EMBL" id="AKP52875.1"/>
    </source>
</evidence>
<evidence type="ECO:0000256" key="1">
    <source>
        <dbReference type="SAM" id="Phobius"/>
    </source>
</evidence>
<evidence type="ECO:0000313" key="3">
    <source>
        <dbReference type="Proteomes" id="UP000036520"/>
    </source>
</evidence>
<accession>A0A0H4PIJ2</accession>
<dbReference type="Proteomes" id="UP000036520">
    <property type="component" value="Chromosome"/>
</dbReference>
<dbReference type="KEGG" id="camu:CA2015_3490"/>